<dbReference type="UniPathway" id="UPA00557">
    <property type="reaction ID" value="UER00614"/>
</dbReference>
<organism evidence="20 21">
    <name type="scientific">Geotrichum candidum</name>
    <name type="common">Oospora lactis</name>
    <name type="synonym">Dipodascus geotrichum</name>
    <dbReference type="NCBI Taxonomy" id="1173061"/>
    <lineage>
        <taxon>Eukaryota</taxon>
        <taxon>Fungi</taxon>
        <taxon>Dikarya</taxon>
        <taxon>Ascomycota</taxon>
        <taxon>Saccharomycotina</taxon>
        <taxon>Dipodascomycetes</taxon>
        <taxon>Dipodascales</taxon>
        <taxon>Dipodascaceae</taxon>
        <taxon>Geotrichum</taxon>
    </lineage>
</organism>
<keyword evidence="8" id="KW-0444">Lipid biosynthesis</keyword>
<evidence type="ECO:0000256" key="9">
    <source>
        <dbReference type="ARBA" id="ARBA00022679"/>
    </source>
</evidence>
<evidence type="ECO:0000256" key="11">
    <source>
        <dbReference type="ARBA" id="ARBA00022792"/>
    </source>
</evidence>
<evidence type="ECO:0000256" key="3">
    <source>
        <dbReference type="ARBA" id="ARBA00005119"/>
    </source>
</evidence>
<feature type="compositionally biased region" description="Low complexity" evidence="19">
    <location>
        <begin position="22"/>
        <end position="32"/>
    </location>
</feature>
<dbReference type="EC" id="2.7.7.41" evidence="6"/>
<keyword evidence="10" id="KW-0548">Nucleotidyltransferase</keyword>
<dbReference type="GO" id="GO:0032049">
    <property type="term" value="P:cardiolipin biosynthetic process"/>
    <property type="evidence" value="ECO:0007669"/>
    <property type="project" value="InterPro"/>
</dbReference>
<evidence type="ECO:0000256" key="15">
    <source>
        <dbReference type="ARBA" id="ARBA00023136"/>
    </source>
</evidence>
<sequence>MLRINSVQLSSARNALALASRGLSTSSLSSPSTIENIPGKSNNSNPKIRLELRVKSAPQSTPKAETPKPQRKPKLSLQELNSYLEHNIGSYNHISSFSDLPLEFGYNQHISIDNEIRERLRALLWKFNAPIKYAFTYGSGVFSQGKASDAKKPQIDLIFGVSYTEHWHSLNMKQHPEHYSFLKHFGSGAVSFVQEKLGAGLYFNPYVEMDGLKIKYGVVNIDTMLTDLHKWDTLYLAGRLHKPVKILRDEPRVRFVNQANLISALRTALLILPEEFSELDLYKTVAGISYMGDPRMTFGENPNKVNNIVNNQFLNFRNLYSSLLDVLPNVTLVHSSASKLPGTEIPIASLRQDMDPIKRGNMVFRLPEEFRKKVYNRFQGKYERVETDGTSLQSTLFDQQIAADPTLTANVSQAIRSTVAWPSLTQSAKGILTAGIGRSIRYAGEKIKKSRM</sequence>
<keyword evidence="9" id="KW-0808">Transferase</keyword>
<comment type="similarity">
    <text evidence="5">Belongs to the TAM41 family.</text>
</comment>
<dbReference type="PANTHER" id="PTHR13619:SF0">
    <property type="entry name" value="PHOSPHATIDATE CYTIDYLYLTRANSFERASE, MITOCHONDRIAL"/>
    <property type="match status" value="1"/>
</dbReference>
<keyword evidence="13" id="KW-0443">Lipid metabolism</keyword>
<evidence type="ECO:0000256" key="14">
    <source>
        <dbReference type="ARBA" id="ARBA00023128"/>
    </source>
</evidence>
<comment type="pathway">
    <text evidence="3">Phospholipid metabolism; CDP-diacylglycerol biosynthesis; CDP-diacylglycerol from sn-glycerol 3-phosphate: step 3/3.</text>
</comment>
<keyword evidence="15" id="KW-0472">Membrane</keyword>
<evidence type="ECO:0000256" key="18">
    <source>
        <dbReference type="ARBA" id="ARBA00029893"/>
    </source>
</evidence>
<dbReference type="GO" id="GO:0005743">
    <property type="term" value="C:mitochondrial inner membrane"/>
    <property type="evidence" value="ECO:0007669"/>
    <property type="project" value="UniProtKB-SubCell"/>
</dbReference>
<evidence type="ECO:0000256" key="4">
    <source>
        <dbReference type="ARBA" id="ARBA00005189"/>
    </source>
</evidence>
<evidence type="ECO:0000256" key="12">
    <source>
        <dbReference type="ARBA" id="ARBA00022842"/>
    </source>
</evidence>
<dbReference type="PANTHER" id="PTHR13619">
    <property type="entry name" value="PHOSPHATIDATE CYTIDYLYLTRANSFERASE, MITOCHONDRIAL"/>
    <property type="match status" value="1"/>
</dbReference>
<name>A0A0J9XK45_GEOCN</name>
<keyword evidence="12" id="KW-0460">Magnesium</keyword>
<dbReference type="InterPro" id="IPR015222">
    <property type="entry name" value="Tam41"/>
</dbReference>
<proteinExistence type="inferred from homology"/>
<dbReference type="Proteomes" id="UP000242525">
    <property type="component" value="Unassembled WGS sequence"/>
</dbReference>
<dbReference type="AlphaFoldDB" id="A0A0J9XK45"/>
<evidence type="ECO:0000256" key="8">
    <source>
        <dbReference type="ARBA" id="ARBA00022516"/>
    </source>
</evidence>
<dbReference type="PIRSF" id="PIRSF028840">
    <property type="entry name" value="Mmp37"/>
    <property type="match status" value="1"/>
</dbReference>
<evidence type="ECO:0000256" key="19">
    <source>
        <dbReference type="SAM" id="MobiDB-lite"/>
    </source>
</evidence>
<dbReference type="GO" id="GO:0016024">
    <property type="term" value="P:CDP-diacylglycerol biosynthetic process"/>
    <property type="evidence" value="ECO:0007669"/>
    <property type="project" value="UniProtKB-UniPathway"/>
</dbReference>
<dbReference type="Pfam" id="PF09139">
    <property type="entry name" value="Tam41_Mmp37"/>
    <property type="match status" value="1"/>
</dbReference>
<gene>
    <name evidence="20" type="ORF">BN980_GECA25s00791g</name>
</gene>
<dbReference type="STRING" id="1173061.A0A0J9XK45"/>
<protein>
    <recommendedName>
        <fullName evidence="7">Phosphatidate cytidylyltransferase, mitochondrial</fullName>
        <ecNumber evidence="6">2.7.7.41</ecNumber>
    </recommendedName>
    <alternativeName>
        <fullName evidence="18">CDP-diacylglycerol synthase</fullName>
    </alternativeName>
</protein>
<dbReference type="EMBL" id="CCBN010000025">
    <property type="protein sequence ID" value="CDO57799.1"/>
    <property type="molecule type" value="Genomic_DNA"/>
</dbReference>
<evidence type="ECO:0000313" key="21">
    <source>
        <dbReference type="Proteomes" id="UP000242525"/>
    </source>
</evidence>
<comment type="cofactor">
    <cofactor evidence="1">
        <name>Mg(2+)</name>
        <dbReference type="ChEBI" id="CHEBI:18420"/>
    </cofactor>
</comment>
<evidence type="ECO:0000256" key="17">
    <source>
        <dbReference type="ARBA" id="ARBA00023264"/>
    </source>
</evidence>
<evidence type="ECO:0000256" key="5">
    <source>
        <dbReference type="ARBA" id="ARBA00005458"/>
    </source>
</evidence>
<feature type="region of interest" description="Disordered" evidence="19">
    <location>
        <begin position="22"/>
        <end position="74"/>
    </location>
</feature>
<keyword evidence="21" id="KW-1185">Reference proteome</keyword>
<reference evidence="20" key="1">
    <citation type="submission" date="2014-03" db="EMBL/GenBank/DDBJ databases">
        <authorList>
            <person name="Casaregola S."/>
        </authorList>
    </citation>
    <scope>NUCLEOTIDE SEQUENCE [LARGE SCALE GENOMIC DNA]</scope>
    <source>
        <strain evidence="20">CLIB 918</strain>
    </source>
</reference>
<feature type="compositionally biased region" description="Polar residues" evidence="19">
    <location>
        <begin position="33"/>
        <end position="46"/>
    </location>
</feature>
<evidence type="ECO:0000256" key="16">
    <source>
        <dbReference type="ARBA" id="ARBA00023209"/>
    </source>
</evidence>
<evidence type="ECO:0000256" key="2">
    <source>
        <dbReference type="ARBA" id="ARBA00004443"/>
    </source>
</evidence>
<comment type="caution">
    <text evidence="20">The sequence shown here is derived from an EMBL/GenBank/DDBJ whole genome shotgun (WGS) entry which is preliminary data.</text>
</comment>
<comment type="pathway">
    <text evidence="4">Lipid metabolism.</text>
</comment>
<keyword evidence="16" id="KW-0594">Phospholipid biosynthesis</keyword>
<keyword evidence="11" id="KW-0999">Mitochondrion inner membrane</keyword>
<accession>A0A0J9XK45</accession>
<evidence type="ECO:0000256" key="6">
    <source>
        <dbReference type="ARBA" id="ARBA00012487"/>
    </source>
</evidence>
<evidence type="ECO:0000256" key="13">
    <source>
        <dbReference type="ARBA" id="ARBA00023098"/>
    </source>
</evidence>
<keyword evidence="17" id="KW-1208">Phospholipid metabolism</keyword>
<evidence type="ECO:0000256" key="1">
    <source>
        <dbReference type="ARBA" id="ARBA00001946"/>
    </source>
</evidence>
<dbReference type="GO" id="GO:0004605">
    <property type="term" value="F:phosphatidate cytidylyltransferase activity"/>
    <property type="evidence" value="ECO:0007669"/>
    <property type="project" value="UniProtKB-EC"/>
</dbReference>
<evidence type="ECO:0000256" key="7">
    <source>
        <dbReference type="ARBA" id="ARBA00018337"/>
    </source>
</evidence>
<dbReference type="OrthoDB" id="341477at2759"/>
<comment type="subcellular location">
    <subcellularLocation>
        <location evidence="2">Mitochondrion inner membrane</location>
        <topology evidence="2">Peripheral membrane protein</topology>
        <orientation evidence="2">Matrix side</orientation>
    </subcellularLocation>
</comment>
<keyword evidence="14" id="KW-0496">Mitochondrion</keyword>
<evidence type="ECO:0000313" key="20">
    <source>
        <dbReference type="EMBL" id="CDO57799.1"/>
    </source>
</evidence>
<evidence type="ECO:0000256" key="10">
    <source>
        <dbReference type="ARBA" id="ARBA00022695"/>
    </source>
</evidence>